<dbReference type="Proteomes" id="UP000030752">
    <property type="component" value="Unassembled WGS sequence"/>
</dbReference>
<dbReference type="SUPFAM" id="SSF53623">
    <property type="entry name" value="MurD-like peptide ligases, catalytic domain"/>
    <property type="match status" value="1"/>
</dbReference>
<dbReference type="FunFam" id="3.40.1190.10:FF:000009">
    <property type="entry name" value="Folylpolyglutamate synthase"/>
    <property type="match status" value="1"/>
</dbReference>
<keyword evidence="13 19" id="KW-0460">Magnesium</keyword>
<keyword evidence="10 18" id="KW-0547">Nucleotide-binding</keyword>
<evidence type="ECO:0000256" key="14">
    <source>
        <dbReference type="ARBA" id="ARBA00023128"/>
    </source>
</evidence>
<dbReference type="PANTHER" id="PTHR11136:SF5">
    <property type="entry name" value="FOLYLPOLYGLUTAMATE SYNTHASE, MITOCHONDRIAL"/>
    <property type="match status" value="1"/>
</dbReference>
<proteinExistence type="inferred from homology"/>
<evidence type="ECO:0000256" key="5">
    <source>
        <dbReference type="ARBA" id="ARBA00008276"/>
    </source>
</evidence>
<dbReference type="GO" id="GO:0005743">
    <property type="term" value="C:mitochondrial inner membrane"/>
    <property type="evidence" value="ECO:0007669"/>
    <property type="project" value="UniProtKB-SubCell"/>
</dbReference>
<evidence type="ECO:0000256" key="7">
    <source>
        <dbReference type="ARBA" id="ARBA00022563"/>
    </source>
</evidence>
<sequence length="506" mass="54457">MARTYGDAVAALNTLQSNFAVIDAIRKSGKKMNEHAIPEMVEWCAKIGYQTSDLNSLNAIHIAGTKGKGSTAAFVSCILDQFRRSTEFAVPTKIGLYTSPHLRFVRERIQVNGSPLTEEQFARYFFETWDRLEQSAVSAGQDPKAPTSKPVYFRFLTLMAFHTFKAEGVDVAVIECGIGGAYDSTNVLLAPTVTSITSLGIDHVGVLGSTLPEIAWHKAGIMKSSAKCFTPSSQDPSAKAVLDDVASKVPTMLTYVDTHPSIANRTWRLGLEADFQHSNASLAVAVTTEFLSKSSIDAATLSAQSLIAAGLASTSWPGRCDTRHEGPITWCIDGGHTLDSITLAGKWFASQLRTFATSSPSTKFKTYLIFNQQTRERSASSLALALHSTLSPLLPTTHTSAFDTVIFCTNTTYLTAGTTPDLMAVGANTTDVATLSVQNELAETWRGVDPEARVEVRRTIEESLEVVRRDDADEATRKVVLVTGSLHLVGGVLEVLEGSAPSVGGP</sequence>
<dbReference type="PANTHER" id="PTHR11136">
    <property type="entry name" value="FOLYLPOLYGLUTAMATE SYNTHASE-RELATED"/>
    <property type="match status" value="1"/>
</dbReference>
<dbReference type="OrthoDB" id="5212574at2759"/>
<dbReference type="eggNOG" id="KOG2525">
    <property type="taxonomic scope" value="Eukaryota"/>
</dbReference>
<dbReference type="GeneID" id="19973723"/>
<evidence type="ECO:0000256" key="17">
    <source>
        <dbReference type="PIRNR" id="PIRNR038895"/>
    </source>
</evidence>
<keyword evidence="21" id="KW-1185">Reference proteome</keyword>
<dbReference type="InterPro" id="IPR036615">
    <property type="entry name" value="Mur_ligase_C_dom_sf"/>
</dbReference>
<dbReference type="PIRSF" id="PIRSF038895">
    <property type="entry name" value="FPGS"/>
    <property type="match status" value="1"/>
</dbReference>
<dbReference type="GO" id="GO:0005829">
    <property type="term" value="C:cytosol"/>
    <property type="evidence" value="ECO:0007669"/>
    <property type="project" value="TreeGrafter"/>
</dbReference>
<dbReference type="GO" id="GO:0004326">
    <property type="term" value="F:tetrahydrofolylpolyglutamate synthase activity"/>
    <property type="evidence" value="ECO:0007669"/>
    <property type="project" value="UniProtKB-EC"/>
</dbReference>
<dbReference type="SUPFAM" id="SSF53244">
    <property type="entry name" value="MurD-like peptide ligases, peptide-binding domain"/>
    <property type="match status" value="1"/>
</dbReference>
<keyword evidence="7 17" id="KW-0554">One-carbon metabolism</keyword>
<evidence type="ECO:0000256" key="13">
    <source>
        <dbReference type="ARBA" id="ARBA00022842"/>
    </source>
</evidence>
<dbReference type="VEuPathDB" id="FungiDB:HMPREF1541_06384"/>
<dbReference type="NCBIfam" id="TIGR01499">
    <property type="entry name" value="folC"/>
    <property type="match status" value="1"/>
</dbReference>
<evidence type="ECO:0000256" key="2">
    <source>
        <dbReference type="ARBA" id="ARBA00004305"/>
    </source>
</evidence>
<dbReference type="PROSITE" id="PS01012">
    <property type="entry name" value="FOLYLPOLYGLU_SYNT_2"/>
    <property type="match status" value="1"/>
</dbReference>
<dbReference type="InterPro" id="IPR036565">
    <property type="entry name" value="Mur-like_cat_sf"/>
</dbReference>
<evidence type="ECO:0000256" key="6">
    <source>
        <dbReference type="ARBA" id="ARBA00022490"/>
    </source>
</evidence>
<dbReference type="AlphaFoldDB" id="W2RRK0"/>
<dbReference type="InterPro" id="IPR023600">
    <property type="entry name" value="Folylpolyglutamate_synth_euk"/>
</dbReference>
<dbReference type="InterPro" id="IPR001645">
    <property type="entry name" value="Folylpolyglutamate_synth"/>
</dbReference>
<feature type="binding site" evidence="19">
    <location>
        <position position="99"/>
    </location>
    <ligand>
        <name>Mg(2+)</name>
        <dbReference type="ChEBI" id="CHEBI:18420"/>
        <label>1</label>
    </ligand>
</feature>
<feature type="binding site" evidence="18">
    <location>
        <position position="333"/>
    </location>
    <ligand>
        <name>ATP</name>
        <dbReference type="ChEBI" id="CHEBI:30616"/>
    </ligand>
</feature>
<keyword evidence="9 19" id="KW-0479">Metal-binding</keyword>
<keyword evidence="8 17" id="KW-0436">Ligase</keyword>
<evidence type="ECO:0000256" key="9">
    <source>
        <dbReference type="ARBA" id="ARBA00022723"/>
    </source>
</evidence>
<gene>
    <name evidence="20" type="ORF">HMPREF1541_06384</name>
</gene>
<evidence type="ECO:0000256" key="15">
    <source>
        <dbReference type="ARBA" id="ARBA00023136"/>
    </source>
</evidence>
<reference evidence="20 21" key="1">
    <citation type="submission" date="2013-03" db="EMBL/GenBank/DDBJ databases">
        <title>The Genome Sequence of Phialophora europaea CBS 101466.</title>
        <authorList>
            <consortium name="The Broad Institute Genomics Platform"/>
            <person name="Cuomo C."/>
            <person name="de Hoog S."/>
            <person name="Gorbushina A."/>
            <person name="Walker B."/>
            <person name="Young S.K."/>
            <person name="Zeng Q."/>
            <person name="Gargeya S."/>
            <person name="Fitzgerald M."/>
            <person name="Haas B."/>
            <person name="Abouelleil A."/>
            <person name="Allen A.W."/>
            <person name="Alvarado L."/>
            <person name="Arachchi H.M."/>
            <person name="Berlin A.M."/>
            <person name="Chapman S.B."/>
            <person name="Gainer-Dewar J."/>
            <person name="Goldberg J."/>
            <person name="Griggs A."/>
            <person name="Gujja S."/>
            <person name="Hansen M."/>
            <person name="Howarth C."/>
            <person name="Imamovic A."/>
            <person name="Ireland A."/>
            <person name="Larimer J."/>
            <person name="McCowan C."/>
            <person name="Murphy C."/>
            <person name="Pearson M."/>
            <person name="Poon T.W."/>
            <person name="Priest M."/>
            <person name="Roberts A."/>
            <person name="Saif S."/>
            <person name="Shea T."/>
            <person name="Sisk P."/>
            <person name="Sykes S."/>
            <person name="Wortman J."/>
            <person name="Nusbaum C."/>
            <person name="Birren B."/>
        </authorList>
    </citation>
    <scope>NUCLEOTIDE SEQUENCE [LARGE SCALE GENOMIC DNA]</scope>
    <source>
        <strain evidence="20 21">CBS 101466</strain>
    </source>
</reference>
<accession>W2RRK0</accession>
<comment type="catalytic activity">
    <reaction evidence="16 17">
        <text>(6S)-5,6,7,8-tetrahydrofolyl-(gamma-L-Glu)(n) + L-glutamate + ATP = (6S)-5,6,7,8-tetrahydrofolyl-(gamma-L-Glu)(n+1) + ADP + phosphate + H(+)</text>
        <dbReference type="Rhea" id="RHEA:10580"/>
        <dbReference type="Rhea" id="RHEA-COMP:14738"/>
        <dbReference type="Rhea" id="RHEA-COMP:14740"/>
        <dbReference type="ChEBI" id="CHEBI:15378"/>
        <dbReference type="ChEBI" id="CHEBI:29985"/>
        <dbReference type="ChEBI" id="CHEBI:30616"/>
        <dbReference type="ChEBI" id="CHEBI:43474"/>
        <dbReference type="ChEBI" id="CHEBI:141005"/>
        <dbReference type="ChEBI" id="CHEBI:456216"/>
        <dbReference type="EC" id="6.3.2.17"/>
    </reaction>
</comment>
<evidence type="ECO:0000256" key="8">
    <source>
        <dbReference type="ARBA" id="ARBA00022598"/>
    </source>
</evidence>
<evidence type="ECO:0000256" key="18">
    <source>
        <dbReference type="PIRSR" id="PIRSR038895-1"/>
    </source>
</evidence>
<keyword evidence="11" id="KW-0999">Mitochondrion inner membrane</keyword>
<evidence type="ECO:0000256" key="12">
    <source>
        <dbReference type="ARBA" id="ARBA00022840"/>
    </source>
</evidence>
<comment type="cofactor">
    <cofactor evidence="17">
        <name>a monovalent cation</name>
        <dbReference type="ChEBI" id="CHEBI:60242"/>
    </cofactor>
    <text evidence="17">A monovalent cation.</text>
</comment>
<dbReference type="InterPro" id="IPR018109">
    <property type="entry name" value="Folylpolyglutamate_synth_CS"/>
</dbReference>
<dbReference type="FunCoup" id="W2RRK0">
    <property type="interactions" value="667"/>
</dbReference>
<dbReference type="HOGENOM" id="CLU_015869_0_1_1"/>
<evidence type="ECO:0000256" key="16">
    <source>
        <dbReference type="ARBA" id="ARBA00047493"/>
    </source>
</evidence>
<dbReference type="Gene3D" id="3.40.1190.10">
    <property type="entry name" value="Mur-like, catalytic domain"/>
    <property type="match status" value="1"/>
</dbReference>
<dbReference type="GO" id="GO:0005759">
    <property type="term" value="C:mitochondrial matrix"/>
    <property type="evidence" value="ECO:0007669"/>
    <property type="project" value="UniProtKB-SubCell"/>
</dbReference>
<protein>
    <recommendedName>
        <fullName evidence="17">Folylpolyglutamate synthase</fullName>
        <ecNumber evidence="17">6.3.2.17</ecNumber>
    </recommendedName>
    <alternativeName>
        <fullName evidence="17">Folylpoly-gamma-glutamate synthetase</fullName>
    </alternativeName>
    <alternativeName>
        <fullName evidence="17">Tetrahydrofolylpolyglutamate synthase</fullName>
    </alternativeName>
</protein>
<evidence type="ECO:0000256" key="10">
    <source>
        <dbReference type="ARBA" id="ARBA00022741"/>
    </source>
</evidence>
<evidence type="ECO:0000256" key="19">
    <source>
        <dbReference type="PIRSR" id="PIRSR038895-2"/>
    </source>
</evidence>
<feature type="binding site" evidence="18">
    <location>
        <position position="319"/>
    </location>
    <ligand>
        <name>ATP</name>
        <dbReference type="ChEBI" id="CHEBI:30616"/>
    </ligand>
</feature>
<evidence type="ECO:0000313" key="21">
    <source>
        <dbReference type="Proteomes" id="UP000030752"/>
    </source>
</evidence>
<dbReference type="Gene3D" id="3.90.190.20">
    <property type="entry name" value="Mur ligase, C-terminal domain"/>
    <property type="match status" value="1"/>
</dbReference>
<name>W2RRK0_CYPE1</name>
<comment type="similarity">
    <text evidence="5 17">Belongs to the folylpolyglutamate synthase family.</text>
</comment>
<dbReference type="GO" id="GO:0006730">
    <property type="term" value="P:one-carbon metabolic process"/>
    <property type="evidence" value="ECO:0007669"/>
    <property type="project" value="UniProtKB-KW"/>
</dbReference>
<comment type="subcellular location">
    <subcellularLocation>
        <location evidence="3">Cytoplasm</location>
    </subcellularLocation>
    <subcellularLocation>
        <location evidence="1">Mitochondrion inner membrane</location>
    </subcellularLocation>
    <subcellularLocation>
        <location evidence="2">Mitochondrion matrix</location>
    </subcellularLocation>
</comment>
<evidence type="ECO:0000313" key="20">
    <source>
        <dbReference type="EMBL" id="ETN38349.1"/>
    </source>
</evidence>
<keyword evidence="12 18" id="KW-0067">ATP-binding</keyword>
<dbReference type="UniPathway" id="UPA00850"/>
<dbReference type="EC" id="6.3.2.17" evidence="17"/>
<organism evidence="20 21">
    <name type="scientific">Cyphellophora europaea (strain CBS 101466)</name>
    <name type="common">Phialophora europaea</name>
    <dbReference type="NCBI Taxonomy" id="1220924"/>
    <lineage>
        <taxon>Eukaryota</taxon>
        <taxon>Fungi</taxon>
        <taxon>Dikarya</taxon>
        <taxon>Ascomycota</taxon>
        <taxon>Pezizomycotina</taxon>
        <taxon>Eurotiomycetes</taxon>
        <taxon>Chaetothyriomycetidae</taxon>
        <taxon>Chaetothyriales</taxon>
        <taxon>Cyphellophoraceae</taxon>
        <taxon>Cyphellophora</taxon>
    </lineage>
</organism>
<keyword evidence="14" id="KW-0496">Mitochondrion</keyword>
<dbReference type="GO" id="GO:0005524">
    <property type="term" value="F:ATP binding"/>
    <property type="evidence" value="ECO:0007669"/>
    <property type="project" value="UniProtKB-KW"/>
</dbReference>
<evidence type="ECO:0000256" key="11">
    <source>
        <dbReference type="ARBA" id="ARBA00022792"/>
    </source>
</evidence>
<comment type="pathway">
    <text evidence="4 17">Cofactor biosynthesis; tetrahydrofolylpolyglutamate biosynthesis.</text>
</comment>
<feature type="binding site" evidence="19">
    <location>
        <position position="175"/>
    </location>
    <ligand>
        <name>Mg(2+)</name>
        <dbReference type="ChEBI" id="CHEBI:18420"/>
        <label>1</label>
    </ligand>
</feature>
<evidence type="ECO:0000256" key="3">
    <source>
        <dbReference type="ARBA" id="ARBA00004496"/>
    </source>
</evidence>
<keyword evidence="15" id="KW-0472">Membrane</keyword>
<dbReference type="EMBL" id="KB822722">
    <property type="protein sequence ID" value="ETN38349.1"/>
    <property type="molecule type" value="Genomic_DNA"/>
</dbReference>
<comment type="function">
    <text evidence="17">Catalyzes conversion of folates to polyglutamate derivatives allowing concentration of folate compounds in the cell and the intracellular retention of these cofactors, which are important substrates for most of the folate-dependent enzymes that are involved in one-carbon transfer reactions involved in purine, pyrimidine and amino acid synthesis.</text>
</comment>
<evidence type="ECO:0000256" key="1">
    <source>
        <dbReference type="ARBA" id="ARBA00004273"/>
    </source>
</evidence>
<keyword evidence="6" id="KW-0963">Cytoplasm</keyword>
<dbReference type="RefSeq" id="XP_008718938.1">
    <property type="nucleotide sequence ID" value="XM_008720716.1"/>
</dbReference>
<evidence type="ECO:0000256" key="4">
    <source>
        <dbReference type="ARBA" id="ARBA00005150"/>
    </source>
</evidence>
<dbReference type="InParanoid" id="W2RRK0"/>
<dbReference type="STRING" id="1220924.W2RRK0"/>
<feature type="binding site" evidence="19">
    <location>
        <position position="203"/>
    </location>
    <ligand>
        <name>Mg(2+)</name>
        <dbReference type="ChEBI" id="CHEBI:18420"/>
        <label>1</label>
    </ligand>
</feature>
<dbReference type="GO" id="GO:0046872">
    <property type="term" value="F:metal ion binding"/>
    <property type="evidence" value="ECO:0007669"/>
    <property type="project" value="UniProtKB-KW"/>
</dbReference>